<dbReference type="PANTHER" id="PTHR31679">
    <property type="entry name" value="PEROXISOMAL MEMBRANE PROTEIN PEX30-RELATED"/>
    <property type="match status" value="1"/>
</dbReference>
<organism evidence="8 9">
    <name type="scientific">Verruconis gallopava</name>
    <dbReference type="NCBI Taxonomy" id="253628"/>
    <lineage>
        <taxon>Eukaryota</taxon>
        <taxon>Fungi</taxon>
        <taxon>Dikarya</taxon>
        <taxon>Ascomycota</taxon>
        <taxon>Pezizomycotina</taxon>
        <taxon>Dothideomycetes</taxon>
        <taxon>Pleosporomycetidae</taxon>
        <taxon>Venturiales</taxon>
        <taxon>Sympoventuriaceae</taxon>
        <taxon>Verruconis</taxon>
    </lineage>
</organism>
<dbReference type="AlphaFoldDB" id="A0A0D1XZ31"/>
<evidence type="ECO:0000313" key="8">
    <source>
        <dbReference type="EMBL" id="KIW08026.1"/>
    </source>
</evidence>
<dbReference type="GO" id="GO:0007031">
    <property type="term" value="P:peroxisome organization"/>
    <property type="evidence" value="ECO:0007669"/>
    <property type="project" value="TreeGrafter"/>
</dbReference>
<evidence type="ECO:0000256" key="3">
    <source>
        <dbReference type="ARBA" id="ARBA00022989"/>
    </source>
</evidence>
<dbReference type="InParanoid" id="A0A0D1XZ31"/>
<dbReference type="Pfam" id="PF06398">
    <property type="entry name" value="Pex24p"/>
    <property type="match status" value="1"/>
</dbReference>
<dbReference type="Proteomes" id="UP000053259">
    <property type="component" value="Unassembled WGS sequence"/>
</dbReference>
<keyword evidence="2 6" id="KW-0812">Transmembrane</keyword>
<dbReference type="STRING" id="253628.A0A0D1XZ31"/>
<dbReference type="HOGENOM" id="CLU_016397_1_1_1"/>
<feature type="compositionally biased region" description="Low complexity" evidence="5">
    <location>
        <begin position="488"/>
        <end position="502"/>
    </location>
</feature>
<feature type="region of interest" description="Disordered" evidence="5">
    <location>
        <begin position="19"/>
        <end position="60"/>
    </location>
</feature>
<feature type="region of interest" description="Disordered" evidence="5">
    <location>
        <begin position="296"/>
        <end position="317"/>
    </location>
</feature>
<dbReference type="GO" id="GO:0012505">
    <property type="term" value="C:endomembrane system"/>
    <property type="evidence" value="ECO:0007669"/>
    <property type="project" value="UniProtKB-SubCell"/>
</dbReference>
<feature type="transmembrane region" description="Helical" evidence="6">
    <location>
        <begin position="224"/>
        <end position="242"/>
    </location>
</feature>
<keyword evidence="4 6" id="KW-0472">Membrane</keyword>
<evidence type="ECO:0000256" key="2">
    <source>
        <dbReference type="ARBA" id="ARBA00022692"/>
    </source>
</evidence>
<evidence type="ECO:0000259" key="7">
    <source>
        <dbReference type="SMART" id="SM00693"/>
    </source>
</evidence>
<evidence type="ECO:0000256" key="5">
    <source>
        <dbReference type="SAM" id="MobiDB-lite"/>
    </source>
</evidence>
<reference evidence="8 9" key="1">
    <citation type="submission" date="2015-01" db="EMBL/GenBank/DDBJ databases">
        <title>The Genome Sequence of Ochroconis gallopava CBS43764.</title>
        <authorList>
            <consortium name="The Broad Institute Genomics Platform"/>
            <person name="Cuomo C."/>
            <person name="de Hoog S."/>
            <person name="Gorbushina A."/>
            <person name="Stielow B."/>
            <person name="Teixiera M."/>
            <person name="Abouelleil A."/>
            <person name="Chapman S.B."/>
            <person name="Priest M."/>
            <person name="Young S.K."/>
            <person name="Wortman J."/>
            <person name="Nusbaum C."/>
            <person name="Birren B."/>
        </authorList>
    </citation>
    <scope>NUCLEOTIDE SEQUENCE [LARGE SCALE GENOMIC DNA]</scope>
    <source>
        <strain evidence="8 9">CBS 43764</strain>
    </source>
</reference>
<keyword evidence="3 6" id="KW-1133">Transmembrane helix</keyword>
<dbReference type="GeneID" id="27308944"/>
<dbReference type="InterPro" id="IPR010482">
    <property type="entry name" value="TECPR1-like_DysF"/>
</dbReference>
<evidence type="ECO:0000256" key="4">
    <source>
        <dbReference type="ARBA" id="ARBA00023136"/>
    </source>
</evidence>
<feature type="domain" description="Peroxin/Ferlin" evidence="7">
    <location>
        <begin position="337"/>
        <end position="405"/>
    </location>
</feature>
<feature type="compositionally biased region" description="Polar residues" evidence="5">
    <location>
        <begin position="25"/>
        <end position="37"/>
    </location>
</feature>
<dbReference type="FunCoup" id="A0A0D1XZ31">
    <property type="interactions" value="49"/>
</dbReference>
<dbReference type="InterPro" id="IPR052646">
    <property type="entry name" value="Peroxisomal_PEX28-32"/>
</dbReference>
<comment type="subcellular location">
    <subcellularLocation>
        <location evidence="1">Endomembrane system</location>
        <topology evidence="1">Multi-pass membrane protein</topology>
    </subcellularLocation>
</comment>
<keyword evidence="9" id="KW-1185">Reference proteome</keyword>
<evidence type="ECO:0000313" key="9">
    <source>
        <dbReference type="Proteomes" id="UP000053259"/>
    </source>
</evidence>
<feature type="compositionally biased region" description="Low complexity" evidence="5">
    <location>
        <begin position="529"/>
        <end position="551"/>
    </location>
</feature>
<dbReference type="GO" id="GO:0005778">
    <property type="term" value="C:peroxisomal membrane"/>
    <property type="evidence" value="ECO:0007669"/>
    <property type="project" value="UniProtKB-ARBA"/>
</dbReference>
<feature type="compositionally biased region" description="Basic residues" evidence="5">
    <location>
        <begin position="514"/>
        <end position="527"/>
    </location>
</feature>
<sequence>MAAIDLDLPWLEYQHMSTPEKPSYNDASSIPTGSSSGVARDPSPTVAAFSPPSLGRSDPTSLRQRSTILVHQKSPLLVATPPQVTRTLAYSYPFIQPLNKIVGLLTWTSGDPWESFLLLAAFWAVTLYGDPVMRWGGPVVVVILLILGMYSRRFSSLSTTATAGAKGHHRTESEAMRHAKSLDEIVDNLKLFTSRCNILLDPFLRLTDLLSTQRTATSATTRPALIAMFTRILLVTPIWILLTLPPFYIITTKRLVLFVGTVALTWHCRPARVTRTILWRSRHIRRATSILTGLHMSDPLDSEKGSAGKRGLPPGTNKTANDIAASLRAKRQPSSPGIRFTFTLYENQRRWLLLGWTSSMLAYERAPWTDEHLNPMPPKELFELPDVEGGHARWRWVEGSEWHVDMGGSHTRKDSDDDDDEEGWIYYDSKWKDGRRGRDSWGRYTRRRKWCRDAELVEITPSTETTPSPTPAQEQSETEDNYARMAESTATVVPSSASTSTAVEDETNSMSASAKKRGKGWFRRRASSKAESSKSVGGGTTSSVGSSSLKSYPDEEDEYRHATYYNQQTRDEEWVRYGEDVGMQLG</sequence>
<gene>
    <name evidence="8" type="ORF">PV09_00971</name>
</gene>
<accession>A0A0D1XZ31</accession>
<dbReference type="SMART" id="SM00693">
    <property type="entry name" value="DysFN"/>
    <property type="match status" value="1"/>
</dbReference>
<dbReference type="InterPro" id="IPR006614">
    <property type="entry name" value="Peroxin/Ferlin"/>
</dbReference>
<name>A0A0D1XZ31_9PEZI</name>
<dbReference type="VEuPathDB" id="FungiDB:PV09_00971"/>
<evidence type="ECO:0000256" key="6">
    <source>
        <dbReference type="SAM" id="Phobius"/>
    </source>
</evidence>
<feature type="transmembrane region" description="Helical" evidence="6">
    <location>
        <begin position="132"/>
        <end position="150"/>
    </location>
</feature>
<dbReference type="PANTHER" id="PTHR31679:SF2">
    <property type="entry name" value="PEROXISOMAL MEMBRANE PROTEIN PEX30-RELATED"/>
    <property type="match status" value="1"/>
</dbReference>
<dbReference type="RefSeq" id="XP_016217895.1">
    <property type="nucleotide sequence ID" value="XM_016353800.1"/>
</dbReference>
<feature type="region of interest" description="Disordered" evidence="5">
    <location>
        <begin position="458"/>
        <end position="570"/>
    </location>
</feature>
<proteinExistence type="predicted"/>
<dbReference type="OrthoDB" id="5586090at2759"/>
<dbReference type="EMBL" id="KN847531">
    <property type="protein sequence ID" value="KIW08026.1"/>
    <property type="molecule type" value="Genomic_DNA"/>
</dbReference>
<evidence type="ECO:0000256" key="1">
    <source>
        <dbReference type="ARBA" id="ARBA00004127"/>
    </source>
</evidence>
<protein>
    <recommendedName>
        <fullName evidence="7">Peroxin/Ferlin domain-containing protein</fullName>
    </recommendedName>
</protein>